<evidence type="ECO:0000313" key="1">
    <source>
        <dbReference type="EMBL" id="WWD04685.1"/>
    </source>
</evidence>
<keyword evidence="2" id="KW-1185">Reference proteome</keyword>
<dbReference type="AlphaFoldDB" id="A0AAX4KE43"/>
<dbReference type="Proteomes" id="UP001358614">
    <property type="component" value="Chromosome 1"/>
</dbReference>
<reference evidence="1 2" key="1">
    <citation type="submission" date="2024-01" db="EMBL/GenBank/DDBJ databases">
        <title>Comparative genomics of Cryptococcus and Kwoniella reveals pathogenesis evolution and contrasting modes of karyotype evolution via chromosome fusion or intercentromeric recombination.</title>
        <authorList>
            <person name="Coelho M.A."/>
            <person name="David-Palma M."/>
            <person name="Shea T."/>
            <person name="Bowers K."/>
            <person name="McGinley-Smith S."/>
            <person name="Mohammad A.W."/>
            <person name="Gnirke A."/>
            <person name="Yurkov A.M."/>
            <person name="Nowrousian M."/>
            <person name="Sun S."/>
            <person name="Cuomo C.A."/>
            <person name="Heitman J."/>
        </authorList>
    </citation>
    <scope>NUCLEOTIDE SEQUENCE [LARGE SCALE GENOMIC DNA]</scope>
    <source>
        <strain evidence="1 2">PYCC6329</strain>
    </source>
</reference>
<organism evidence="1 2">
    <name type="scientific">Kwoniella europaea PYCC6329</name>
    <dbReference type="NCBI Taxonomy" id="1423913"/>
    <lineage>
        <taxon>Eukaryota</taxon>
        <taxon>Fungi</taxon>
        <taxon>Dikarya</taxon>
        <taxon>Basidiomycota</taxon>
        <taxon>Agaricomycotina</taxon>
        <taxon>Tremellomycetes</taxon>
        <taxon>Tremellales</taxon>
        <taxon>Cryptococcaceae</taxon>
        <taxon>Kwoniella</taxon>
    </lineage>
</organism>
<dbReference type="GeneID" id="91101560"/>
<dbReference type="EMBL" id="CP144089">
    <property type="protein sequence ID" value="WWD04685.1"/>
    <property type="molecule type" value="Genomic_DNA"/>
</dbReference>
<protein>
    <submittedName>
        <fullName evidence="1">Uncharacterized protein</fullName>
    </submittedName>
</protein>
<proteinExistence type="predicted"/>
<accession>A0AAX4KE43</accession>
<sequence>MSSKNSTIAASRAAALNSTVKSLDAFESVFDGKSTNTPQKGELALATMSMLCGTVDDEDLDTNYTTKQQETRTAFLHQASRYLIDDIGTARESQSAKMIKLFGDVLMSDCRPR</sequence>
<dbReference type="KEGG" id="ker:91101560"/>
<gene>
    <name evidence="1" type="ORF">V865_002756</name>
</gene>
<evidence type="ECO:0000313" key="2">
    <source>
        <dbReference type="Proteomes" id="UP001358614"/>
    </source>
</evidence>
<dbReference type="RefSeq" id="XP_066082652.1">
    <property type="nucleotide sequence ID" value="XM_066226555.1"/>
</dbReference>
<name>A0AAX4KE43_9TREE</name>